<feature type="compositionally biased region" description="Basic and acidic residues" evidence="8">
    <location>
        <begin position="27"/>
        <end position="51"/>
    </location>
</feature>
<dbReference type="SUPFAM" id="SSF50249">
    <property type="entry name" value="Nucleic acid-binding proteins"/>
    <property type="match status" value="1"/>
</dbReference>
<evidence type="ECO:0000256" key="2">
    <source>
        <dbReference type="ARBA" id="ARBA00009679"/>
    </source>
</evidence>
<organism evidence="11 12">
    <name type="scientific">Lachancea quebecensis</name>
    <dbReference type="NCBI Taxonomy" id="1654605"/>
    <lineage>
        <taxon>Eukaryota</taxon>
        <taxon>Fungi</taxon>
        <taxon>Dikarya</taxon>
        <taxon>Ascomycota</taxon>
        <taxon>Saccharomycotina</taxon>
        <taxon>Saccharomycetes</taxon>
        <taxon>Saccharomycetales</taxon>
        <taxon>Saccharomycetaceae</taxon>
        <taxon>Lachancea</taxon>
    </lineage>
</organism>
<feature type="domain" description="Zinc finger Mcm10/DnaG-type" evidence="9">
    <location>
        <begin position="311"/>
        <end position="357"/>
    </location>
</feature>
<dbReference type="EMBL" id="LN890533">
    <property type="protein sequence ID" value="CUS24743.1"/>
    <property type="molecule type" value="Genomic_DNA"/>
</dbReference>
<dbReference type="GO" id="GO:0043596">
    <property type="term" value="C:nuclear replication fork"/>
    <property type="evidence" value="ECO:0007669"/>
    <property type="project" value="TreeGrafter"/>
</dbReference>
<dbReference type="GO" id="GO:0006270">
    <property type="term" value="P:DNA replication initiation"/>
    <property type="evidence" value="ECO:0007669"/>
    <property type="project" value="InterPro"/>
</dbReference>
<dbReference type="Proteomes" id="UP000236544">
    <property type="component" value="Unassembled WGS sequence"/>
</dbReference>
<evidence type="ECO:0000256" key="3">
    <source>
        <dbReference type="ARBA" id="ARBA00022705"/>
    </source>
</evidence>
<dbReference type="PANTHER" id="PTHR13454">
    <property type="entry name" value="PROTEIN MCM10 HOMOLOG"/>
    <property type="match status" value="1"/>
</dbReference>
<dbReference type="GO" id="GO:0003697">
    <property type="term" value="F:single-stranded DNA binding"/>
    <property type="evidence" value="ECO:0007669"/>
    <property type="project" value="InterPro"/>
</dbReference>
<comment type="similarity">
    <text evidence="2">Belongs to the MCM10 family.</text>
</comment>
<dbReference type="InterPro" id="IPR012340">
    <property type="entry name" value="NA-bd_OB-fold"/>
</dbReference>
<dbReference type="GO" id="GO:0008270">
    <property type="term" value="F:zinc ion binding"/>
    <property type="evidence" value="ECO:0007669"/>
    <property type="project" value="UniProtKB-KW"/>
</dbReference>
<evidence type="ECO:0000256" key="5">
    <source>
        <dbReference type="ARBA" id="ARBA00022771"/>
    </source>
</evidence>
<keyword evidence="6" id="KW-0862">Zinc</keyword>
<keyword evidence="3" id="KW-0235">DNA replication</keyword>
<evidence type="ECO:0000256" key="8">
    <source>
        <dbReference type="SAM" id="MobiDB-lite"/>
    </source>
</evidence>
<feature type="compositionally biased region" description="Basic and acidic residues" evidence="8">
    <location>
        <begin position="468"/>
        <end position="478"/>
    </location>
</feature>
<evidence type="ECO:0000259" key="9">
    <source>
        <dbReference type="Pfam" id="PF09329"/>
    </source>
</evidence>
<keyword evidence="12" id="KW-1185">Reference proteome</keyword>
<evidence type="ECO:0000256" key="7">
    <source>
        <dbReference type="ARBA" id="ARBA00023242"/>
    </source>
</evidence>
<feature type="region of interest" description="Disordered" evidence="8">
    <location>
        <begin position="459"/>
        <end position="478"/>
    </location>
</feature>
<dbReference type="Pfam" id="PF09329">
    <property type="entry name" value="zf-primase"/>
    <property type="match status" value="1"/>
</dbReference>
<name>A0A0P1KXI1_9SACH</name>
<dbReference type="OrthoDB" id="273123at2759"/>
<reference evidence="12" key="1">
    <citation type="submission" date="2015-10" db="EMBL/GenBank/DDBJ databases">
        <authorList>
            <person name="Devillers H."/>
        </authorList>
    </citation>
    <scope>NUCLEOTIDE SEQUENCE [LARGE SCALE GENOMIC DNA]</scope>
</reference>
<keyword evidence="5" id="KW-0863">Zinc-finger</keyword>
<dbReference type="InterPro" id="IPR040184">
    <property type="entry name" value="Mcm10"/>
</dbReference>
<dbReference type="InterPro" id="IPR015408">
    <property type="entry name" value="Znf_Mcm10/DnaG"/>
</dbReference>
<evidence type="ECO:0000313" key="11">
    <source>
        <dbReference type="EMBL" id="CUS24743.1"/>
    </source>
</evidence>
<dbReference type="AlphaFoldDB" id="A0A0P1KXI1"/>
<evidence type="ECO:0000256" key="6">
    <source>
        <dbReference type="ARBA" id="ARBA00022833"/>
    </source>
</evidence>
<dbReference type="InterPro" id="IPR055065">
    <property type="entry name" value="OB_MCM10"/>
</dbReference>
<proteinExistence type="inferred from homology"/>
<feature type="compositionally biased region" description="Basic and acidic residues" evidence="8">
    <location>
        <begin position="1"/>
        <end position="19"/>
    </location>
</feature>
<dbReference type="PANTHER" id="PTHR13454:SF11">
    <property type="entry name" value="PROTEIN MCM10 HOMOLOG"/>
    <property type="match status" value="1"/>
</dbReference>
<evidence type="ECO:0000259" key="10">
    <source>
        <dbReference type="Pfam" id="PF22379"/>
    </source>
</evidence>
<comment type="subcellular location">
    <subcellularLocation>
        <location evidence="1">Nucleus</location>
    </subcellularLocation>
</comment>
<evidence type="ECO:0000256" key="1">
    <source>
        <dbReference type="ARBA" id="ARBA00004123"/>
    </source>
</evidence>
<keyword evidence="7" id="KW-0539">Nucleus</keyword>
<dbReference type="CDD" id="cd03524">
    <property type="entry name" value="RPA2_OBF_family"/>
    <property type="match status" value="1"/>
</dbReference>
<dbReference type="Pfam" id="PF22379">
    <property type="entry name" value="OB_MCM10"/>
    <property type="match status" value="1"/>
</dbReference>
<dbReference type="GO" id="GO:0003688">
    <property type="term" value="F:DNA replication origin binding"/>
    <property type="evidence" value="ECO:0007669"/>
    <property type="project" value="TreeGrafter"/>
</dbReference>
<feature type="domain" description="MCM10 OB-fold" evidence="10">
    <location>
        <begin position="164"/>
        <end position="276"/>
    </location>
</feature>
<gene>
    <name evidence="11" type="ORF">LAQU0_S19e00628g</name>
</gene>
<feature type="region of interest" description="Disordered" evidence="8">
    <location>
        <begin position="1"/>
        <end position="87"/>
    </location>
</feature>
<accession>A0A0P1KXI1</accession>
<keyword evidence="4" id="KW-0479">Metal-binding</keyword>
<evidence type="ECO:0000313" key="12">
    <source>
        <dbReference type="Proteomes" id="UP000236544"/>
    </source>
</evidence>
<dbReference type="Gene3D" id="2.40.50.140">
    <property type="entry name" value="Nucleic acid-binding proteins"/>
    <property type="match status" value="1"/>
</dbReference>
<sequence length="585" mass="66943">MGQETDPREVLQLDAHDIVTSDEDEDAKIKQQLDELERQQKDLRDRLEQKASRKKARRQPSECVEVPASPKKGKESNATPKNQKSVKETALAANYKSDFTEVPKKNNPANTTSYFVENFVNARKAEEQKIQHRSSLLSCRVHTFKGIDSVKSNLPINVDEKESYSGFNISRRYMSTSDLNEVMRDTKVLRLPKLFSKVRPPKFTEPDYANWVTIGIMSFKSEVKLTSSSKPSKYFKITLTDFTHNLDVYIFNNINVEKYYNLRVGDIIAILNPDILPWRPSQVNNDEFSGPVVKSFNLSIRHNFDCVLEIGTSKDLGFCRIPNKATRKPCGAPINRAATDRCEYHQDVRFRHVNAQRVELNGSTSLRSPVKNGKKQALYGTSGVKRKLQLLPDKHAPQAQDGEGQNTLFFSNPNYAKAFFDDSYQNPDMLNNLENKRRKLKDNKREKALQNQLNSAIGKTGHESFNNKSKEEQKQMKEATEQVLNSGLLRDIGFDPFRGKMREVLKFGKNVNSGPNSKSSQVKEIINFKKSNVNLAPSKAEQKKRLLRREQVWREHFDTEKLANQDQTLKRTLSCESSDSDLEIV</sequence>
<evidence type="ECO:0000256" key="4">
    <source>
        <dbReference type="ARBA" id="ARBA00022723"/>
    </source>
</evidence>
<protein>
    <submittedName>
        <fullName evidence="11">LAQU0S19e00628g1_1</fullName>
    </submittedName>
</protein>